<protein>
    <submittedName>
        <fullName evidence="3">Spore maturation protein</fullName>
    </submittedName>
</protein>
<proteinExistence type="predicted"/>
<dbReference type="Pfam" id="PF07670">
    <property type="entry name" value="Gate"/>
    <property type="match status" value="1"/>
</dbReference>
<keyword evidence="1" id="KW-1133">Transmembrane helix</keyword>
<evidence type="ECO:0000313" key="4">
    <source>
        <dbReference type="Proteomes" id="UP000283745"/>
    </source>
</evidence>
<dbReference type="InterPro" id="IPR052549">
    <property type="entry name" value="SpmB"/>
</dbReference>
<feature type="transmembrane region" description="Helical" evidence="1">
    <location>
        <begin position="6"/>
        <end position="25"/>
    </location>
</feature>
<sequence>MKLISYISVFMIPVLILYILGYGLIAKRNIYNDFLEGAEEGLKIVWRLVPTLIGLMTAVGVLRASGFLQFLGSILSKASGVLDIAPELFPLGLVRLFSSSAATGLLLDIFKQFGTDSPTGLMAALMLSATESVFYCMSVYFGSVGVQKTRYTLPGALLASLAGMMAAVCIVQFLL</sequence>
<accession>A0A414J596</accession>
<keyword evidence="1" id="KW-0812">Transmembrane</keyword>
<dbReference type="AlphaFoldDB" id="A0A414J596"/>
<comment type="caution">
    <text evidence="3">The sequence shown here is derived from an EMBL/GenBank/DDBJ whole genome shotgun (WGS) entry which is preliminary data.</text>
</comment>
<dbReference type="EMBL" id="QSKF01000007">
    <property type="protein sequence ID" value="RHE39548.1"/>
    <property type="molecule type" value="Genomic_DNA"/>
</dbReference>
<feature type="domain" description="Nucleoside transporter/FeoB GTPase Gate" evidence="2">
    <location>
        <begin position="45"/>
        <end position="145"/>
    </location>
</feature>
<organism evidence="3 4">
    <name type="scientific">Blautia obeum</name>
    <dbReference type="NCBI Taxonomy" id="40520"/>
    <lineage>
        <taxon>Bacteria</taxon>
        <taxon>Bacillati</taxon>
        <taxon>Bacillota</taxon>
        <taxon>Clostridia</taxon>
        <taxon>Lachnospirales</taxon>
        <taxon>Lachnospiraceae</taxon>
        <taxon>Blautia</taxon>
    </lineage>
</organism>
<dbReference type="RefSeq" id="WP_015541578.1">
    <property type="nucleotide sequence ID" value="NZ_CABJFK010000007.1"/>
</dbReference>
<feature type="transmembrane region" description="Helical" evidence="1">
    <location>
        <begin position="153"/>
        <end position="174"/>
    </location>
</feature>
<evidence type="ECO:0000259" key="2">
    <source>
        <dbReference type="Pfam" id="PF07670"/>
    </source>
</evidence>
<dbReference type="InterPro" id="IPR011642">
    <property type="entry name" value="Gate_dom"/>
</dbReference>
<dbReference type="PANTHER" id="PTHR35793:SF2">
    <property type="entry name" value="INNER MEMBRANE PROTEIN YJIG"/>
    <property type="match status" value="1"/>
</dbReference>
<dbReference type="PANTHER" id="PTHR35793">
    <property type="entry name" value="INNER MEMBRANE PROTEIN YJIG"/>
    <property type="match status" value="1"/>
</dbReference>
<gene>
    <name evidence="3" type="ORF">DW740_09920</name>
</gene>
<feature type="transmembrane region" description="Helical" evidence="1">
    <location>
        <begin position="45"/>
        <end position="68"/>
    </location>
</feature>
<dbReference type="Proteomes" id="UP000283745">
    <property type="component" value="Unassembled WGS sequence"/>
</dbReference>
<dbReference type="GO" id="GO:0005886">
    <property type="term" value="C:plasma membrane"/>
    <property type="evidence" value="ECO:0007669"/>
    <property type="project" value="TreeGrafter"/>
</dbReference>
<keyword evidence="1" id="KW-0472">Membrane</keyword>
<evidence type="ECO:0000256" key="1">
    <source>
        <dbReference type="SAM" id="Phobius"/>
    </source>
</evidence>
<name>A0A414J596_9FIRM</name>
<evidence type="ECO:0000313" key="3">
    <source>
        <dbReference type="EMBL" id="RHE39548.1"/>
    </source>
</evidence>
<reference evidence="3 4" key="1">
    <citation type="submission" date="2018-08" db="EMBL/GenBank/DDBJ databases">
        <title>A genome reference for cultivated species of the human gut microbiota.</title>
        <authorList>
            <person name="Zou Y."/>
            <person name="Xue W."/>
            <person name="Luo G."/>
        </authorList>
    </citation>
    <scope>NUCLEOTIDE SEQUENCE [LARGE SCALE GENOMIC DNA]</scope>
    <source>
        <strain evidence="3 4">AM28-23</strain>
    </source>
</reference>
<feature type="transmembrane region" description="Helical" evidence="1">
    <location>
        <begin position="119"/>
        <end position="141"/>
    </location>
</feature>